<gene>
    <name evidence="2" type="ORF">TTHERM_00059310</name>
</gene>
<keyword evidence="1" id="KW-0472">Membrane</keyword>
<keyword evidence="3" id="KW-1185">Reference proteome</keyword>
<dbReference type="AlphaFoldDB" id="I7M0E5"/>
<dbReference type="InParanoid" id="I7M0E5"/>
<keyword evidence="1" id="KW-1133">Transmembrane helix</keyword>
<reference evidence="3" key="1">
    <citation type="journal article" date="2006" name="PLoS Biol.">
        <title>Macronuclear genome sequence of the ciliate Tetrahymena thermophila, a model eukaryote.</title>
        <authorList>
            <person name="Eisen J.A."/>
            <person name="Coyne R.S."/>
            <person name="Wu M."/>
            <person name="Wu D."/>
            <person name="Thiagarajan M."/>
            <person name="Wortman J.R."/>
            <person name="Badger J.H."/>
            <person name="Ren Q."/>
            <person name="Amedeo P."/>
            <person name="Jones K.M."/>
            <person name="Tallon L.J."/>
            <person name="Delcher A.L."/>
            <person name="Salzberg S.L."/>
            <person name="Silva J.C."/>
            <person name="Haas B.J."/>
            <person name="Majoros W.H."/>
            <person name="Farzad M."/>
            <person name="Carlton J.M."/>
            <person name="Smith R.K. Jr."/>
            <person name="Garg J."/>
            <person name="Pearlman R.E."/>
            <person name="Karrer K.M."/>
            <person name="Sun L."/>
            <person name="Manning G."/>
            <person name="Elde N.C."/>
            <person name="Turkewitz A.P."/>
            <person name="Asai D.J."/>
            <person name="Wilkes D.E."/>
            <person name="Wang Y."/>
            <person name="Cai H."/>
            <person name="Collins K."/>
            <person name="Stewart B.A."/>
            <person name="Lee S.R."/>
            <person name="Wilamowska K."/>
            <person name="Weinberg Z."/>
            <person name="Ruzzo W.L."/>
            <person name="Wloga D."/>
            <person name="Gaertig J."/>
            <person name="Frankel J."/>
            <person name="Tsao C.-C."/>
            <person name="Gorovsky M.A."/>
            <person name="Keeling P.J."/>
            <person name="Waller R.F."/>
            <person name="Patron N.J."/>
            <person name="Cherry J.M."/>
            <person name="Stover N.A."/>
            <person name="Krieger C.J."/>
            <person name="del Toro C."/>
            <person name="Ryder H.F."/>
            <person name="Williamson S.C."/>
            <person name="Barbeau R.A."/>
            <person name="Hamilton E.P."/>
            <person name="Orias E."/>
        </authorList>
    </citation>
    <scope>NUCLEOTIDE SEQUENCE [LARGE SCALE GENOMIC DNA]</scope>
    <source>
        <strain evidence="3">SB210</strain>
    </source>
</reference>
<dbReference type="EMBL" id="GG662853">
    <property type="protein sequence ID" value="EAR87418.1"/>
    <property type="molecule type" value="Genomic_DNA"/>
</dbReference>
<evidence type="ECO:0000256" key="1">
    <source>
        <dbReference type="SAM" id="Phobius"/>
    </source>
</evidence>
<name>I7M0E5_TETTS</name>
<dbReference type="GeneID" id="7841892"/>
<protein>
    <submittedName>
        <fullName evidence="2">Transmembrane protein, putative</fullName>
    </submittedName>
</protein>
<dbReference type="RefSeq" id="XP_001007663.1">
    <property type="nucleotide sequence ID" value="XM_001007663.3"/>
</dbReference>
<organism evidence="2 3">
    <name type="scientific">Tetrahymena thermophila (strain SB210)</name>
    <dbReference type="NCBI Taxonomy" id="312017"/>
    <lineage>
        <taxon>Eukaryota</taxon>
        <taxon>Sar</taxon>
        <taxon>Alveolata</taxon>
        <taxon>Ciliophora</taxon>
        <taxon>Intramacronucleata</taxon>
        <taxon>Oligohymenophorea</taxon>
        <taxon>Hymenostomatida</taxon>
        <taxon>Tetrahymenina</taxon>
        <taxon>Tetrahymenidae</taxon>
        <taxon>Tetrahymena</taxon>
    </lineage>
</organism>
<evidence type="ECO:0000313" key="3">
    <source>
        <dbReference type="Proteomes" id="UP000009168"/>
    </source>
</evidence>
<dbReference type="Proteomes" id="UP000009168">
    <property type="component" value="Unassembled WGS sequence"/>
</dbReference>
<dbReference type="KEGG" id="tet:TTHERM_00059310"/>
<proteinExistence type="predicted"/>
<keyword evidence="1 2" id="KW-0812">Transmembrane</keyword>
<dbReference type="HOGENOM" id="CLU_925854_0_0_1"/>
<evidence type="ECO:0000313" key="2">
    <source>
        <dbReference type="EMBL" id="EAR87418.1"/>
    </source>
</evidence>
<accession>I7M0E5</accession>
<sequence length="301" mass="35283">METLKDIILSKTAVAAAIGSGLALFGSYFLYQNVKETIKIEKIASLIEIDEEAFKQANFIGKKPLLQIVSESQEIVADTIKIQEKKFIKKALQLLKQKEYLEYADILLELENFRVQKQLEALNQLREYLGVSEEIFNKNLQQINQSMLIQNQNFIDEYKEVVNNKQLQIYQKEVEDSELLKQDFLSFLCLLEEHLVNILEKNEKIFDVVIKRIVEKLPEIDIIYPCMEALAYQLFQIQTSFSIYEVKQTQKKFQNIFKENKSQNSQKLQKQLETCFAKLEKSIIDFLQVKHRNEVAKLVKK</sequence>
<feature type="transmembrane region" description="Helical" evidence="1">
    <location>
        <begin position="12"/>
        <end position="31"/>
    </location>
</feature>